<reference evidence="3" key="3">
    <citation type="submission" date="2025-09" db="UniProtKB">
        <authorList>
            <consortium name="Ensembl"/>
        </authorList>
    </citation>
    <scope>IDENTIFICATION</scope>
</reference>
<evidence type="ECO:0008006" key="5">
    <source>
        <dbReference type="Google" id="ProtNLM"/>
    </source>
</evidence>
<accession>A0A674H793</accession>
<evidence type="ECO:0000256" key="2">
    <source>
        <dbReference type="SAM" id="Phobius"/>
    </source>
</evidence>
<dbReference type="Gene3D" id="1.20.1070.10">
    <property type="entry name" value="Rhodopsin 7-helix transmembrane proteins"/>
    <property type="match status" value="1"/>
</dbReference>
<feature type="transmembrane region" description="Helical" evidence="2">
    <location>
        <begin position="6"/>
        <end position="27"/>
    </location>
</feature>
<dbReference type="SUPFAM" id="SSF81321">
    <property type="entry name" value="Family A G protein-coupled receptor-like"/>
    <property type="match status" value="1"/>
</dbReference>
<dbReference type="Ensembl" id="ENSTGUT00000040127.1">
    <property type="protein sequence ID" value="ENSTGUP00000030466.1"/>
    <property type="gene ID" value="ENSTGUG00000018879.1"/>
</dbReference>
<keyword evidence="4" id="KW-1185">Reference proteome</keyword>
<protein>
    <recommendedName>
        <fullName evidence="5">G-protein coupled receptors family 1 profile domain-containing protein</fullName>
    </recommendedName>
</protein>
<keyword evidence="2" id="KW-0472">Membrane</keyword>
<reference evidence="3" key="2">
    <citation type="submission" date="2025-08" db="UniProtKB">
        <authorList>
            <consortium name="Ensembl"/>
        </authorList>
    </citation>
    <scope>IDENTIFICATION</scope>
</reference>
<dbReference type="GeneTree" id="ENSGT00940000170358"/>
<evidence type="ECO:0000313" key="4">
    <source>
        <dbReference type="Proteomes" id="UP000007754"/>
    </source>
</evidence>
<feature type="region of interest" description="Disordered" evidence="1">
    <location>
        <begin position="76"/>
        <end position="99"/>
    </location>
</feature>
<proteinExistence type="predicted"/>
<dbReference type="Proteomes" id="UP000007754">
    <property type="component" value="Chromosome 5"/>
</dbReference>
<name>A0A674H793_TAEGU</name>
<organism evidence="3 4">
    <name type="scientific">Taeniopygia guttata</name>
    <name type="common">Zebra finch</name>
    <name type="synonym">Poephila guttata</name>
    <dbReference type="NCBI Taxonomy" id="59729"/>
    <lineage>
        <taxon>Eukaryota</taxon>
        <taxon>Metazoa</taxon>
        <taxon>Chordata</taxon>
        <taxon>Craniata</taxon>
        <taxon>Vertebrata</taxon>
        <taxon>Euteleostomi</taxon>
        <taxon>Archelosauria</taxon>
        <taxon>Archosauria</taxon>
        <taxon>Dinosauria</taxon>
        <taxon>Saurischia</taxon>
        <taxon>Theropoda</taxon>
        <taxon>Coelurosauria</taxon>
        <taxon>Aves</taxon>
        <taxon>Neognathae</taxon>
        <taxon>Neoaves</taxon>
        <taxon>Telluraves</taxon>
        <taxon>Australaves</taxon>
        <taxon>Passeriformes</taxon>
        <taxon>Passeroidea</taxon>
        <taxon>Estrildidae</taxon>
        <taxon>Estrildinae</taxon>
        <taxon>Taeniopygia</taxon>
    </lineage>
</organism>
<evidence type="ECO:0000313" key="3">
    <source>
        <dbReference type="Ensembl" id="ENSTGUP00000030466.1"/>
    </source>
</evidence>
<reference evidence="3 4" key="1">
    <citation type="journal article" date="2010" name="Nature">
        <title>The genome of a songbird.</title>
        <authorList>
            <person name="Warren W.C."/>
            <person name="Clayton D.F."/>
            <person name="Ellegren H."/>
            <person name="Arnold A.P."/>
            <person name="Hillier L.W."/>
            <person name="Kunstner A."/>
            <person name="Searle S."/>
            <person name="White S."/>
            <person name="Vilella A.J."/>
            <person name="Fairley S."/>
            <person name="Heger A."/>
            <person name="Kong L."/>
            <person name="Ponting C.P."/>
            <person name="Jarvis E.D."/>
            <person name="Mello C.V."/>
            <person name="Minx P."/>
            <person name="Lovell P."/>
            <person name="Velho T.A."/>
            <person name="Ferris M."/>
            <person name="Balakrishnan C.N."/>
            <person name="Sinha S."/>
            <person name="Blatti C."/>
            <person name="London S.E."/>
            <person name="Li Y."/>
            <person name="Lin Y.C."/>
            <person name="George J."/>
            <person name="Sweedler J."/>
            <person name="Southey B."/>
            <person name="Gunaratne P."/>
            <person name="Watson M."/>
            <person name="Nam K."/>
            <person name="Backstrom N."/>
            <person name="Smeds L."/>
            <person name="Nabholz B."/>
            <person name="Itoh Y."/>
            <person name="Whitney O."/>
            <person name="Pfenning A.R."/>
            <person name="Howard J."/>
            <person name="Volker M."/>
            <person name="Skinner B.M."/>
            <person name="Griffin D.K."/>
            <person name="Ye L."/>
            <person name="McLaren W.M."/>
            <person name="Flicek P."/>
            <person name="Quesada V."/>
            <person name="Velasco G."/>
            <person name="Lopez-Otin C."/>
            <person name="Puente X.S."/>
            <person name="Olender T."/>
            <person name="Lancet D."/>
            <person name="Smit A.F."/>
            <person name="Hubley R."/>
            <person name="Konkel M.K."/>
            <person name="Walker J.A."/>
            <person name="Batzer M.A."/>
            <person name="Gu W."/>
            <person name="Pollock D.D."/>
            <person name="Chen L."/>
            <person name="Cheng Z."/>
            <person name="Eichler E.E."/>
            <person name="Stapley J."/>
            <person name="Slate J."/>
            <person name="Ekblom R."/>
            <person name="Birkhead T."/>
            <person name="Burke T."/>
            <person name="Burt D."/>
            <person name="Scharff C."/>
            <person name="Adam I."/>
            <person name="Richard H."/>
            <person name="Sultan M."/>
            <person name="Soldatov A."/>
            <person name="Lehrach H."/>
            <person name="Edwards S.V."/>
            <person name="Yang S.P."/>
            <person name="Li X."/>
            <person name="Graves T."/>
            <person name="Fulton L."/>
            <person name="Nelson J."/>
            <person name="Chinwalla A."/>
            <person name="Hou S."/>
            <person name="Mardis E.R."/>
            <person name="Wilson R.K."/>
        </authorList>
    </citation>
    <scope>NUCLEOTIDE SEQUENCE [LARGE SCALE GENOMIC DNA]</scope>
</reference>
<evidence type="ECO:0000256" key="1">
    <source>
        <dbReference type="SAM" id="MobiDB-lite"/>
    </source>
</evidence>
<dbReference type="AlphaFoldDB" id="A0A674H793"/>
<sequence length="99" mass="10921">MPERSTNLLLLSIMTITFVICSLPFTVSRRRMATSWTCWPCVSSINSIVDPWVFAILRPPVLRLMRSALCCRVPPAAPDSRTVSSAGTKLAARPELCGQ</sequence>
<dbReference type="InParanoid" id="A0A674H793"/>
<keyword evidence="2" id="KW-0812">Transmembrane</keyword>
<keyword evidence="2" id="KW-1133">Transmembrane helix</keyword>